<dbReference type="AlphaFoldDB" id="A0A1J4RVB7"/>
<dbReference type="Proteomes" id="UP000182753">
    <property type="component" value="Unassembled WGS sequence"/>
</dbReference>
<name>A0A1J4RVB7_9BACT</name>
<organism evidence="1 2">
    <name type="scientific">Candidatus Berkelbacteria bacterium CG1_02_42_45</name>
    <dbReference type="NCBI Taxonomy" id="1805036"/>
    <lineage>
        <taxon>Bacteria</taxon>
        <taxon>Candidatus Berkelbacteria</taxon>
    </lineage>
</organism>
<comment type="caution">
    <text evidence="1">The sequence shown here is derived from an EMBL/GenBank/DDBJ whole genome shotgun (WGS) entry which is preliminary data.</text>
</comment>
<sequence length="96" mass="10812">MNSNEIQKIFQTIQKKVRCPHCGRQYSFENIHILSSTGSICFLKLECGNHMPMLASVAMSSPRIENVACSTEITANNVLDVHEKLSKAKNIKELFD</sequence>
<evidence type="ECO:0000313" key="2">
    <source>
        <dbReference type="Proteomes" id="UP000182753"/>
    </source>
</evidence>
<protein>
    <submittedName>
        <fullName evidence="1">Uncharacterized protein</fullName>
    </submittedName>
</protein>
<gene>
    <name evidence="1" type="ORF">AUJ40_01070</name>
</gene>
<reference evidence="1 2" key="1">
    <citation type="journal article" date="2016" name="Environ. Microbiol.">
        <title>Genomic resolution of a cold subsurface aquifer community provides metabolic insights for novel microbes adapted to high CO concentrations.</title>
        <authorList>
            <person name="Probst A.J."/>
            <person name="Castelle C.J."/>
            <person name="Singh A."/>
            <person name="Brown C.T."/>
            <person name="Anantharaman K."/>
            <person name="Sharon I."/>
            <person name="Hug L.A."/>
            <person name="Burstein D."/>
            <person name="Emerson J.B."/>
            <person name="Thomas B.C."/>
            <person name="Banfield J.F."/>
        </authorList>
    </citation>
    <scope>NUCLEOTIDE SEQUENCE [LARGE SCALE GENOMIC DNA]</scope>
    <source>
        <strain evidence="1">CG1_02_42_45</strain>
    </source>
</reference>
<accession>A0A1J4RVB7</accession>
<dbReference type="EMBL" id="MNUJ01000022">
    <property type="protein sequence ID" value="OIN89870.1"/>
    <property type="molecule type" value="Genomic_DNA"/>
</dbReference>
<evidence type="ECO:0000313" key="1">
    <source>
        <dbReference type="EMBL" id="OIN89870.1"/>
    </source>
</evidence>
<proteinExistence type="predicted"/>